<dbReference type="Proteomes" id="UP001283361">
    <property type="component" value="Unassembled WGS sequence"/>
</dbReference>
<accession>A0AAE0ZTD3</accession>
<dbReference type="AlphaFoldDB" id="A0AAE0ZTD3"/>
<gene>
    <name evidence="1" type="ORF">RRG08_009993</name>
</gene>
<name>A0AAE0ZTD3_9GAST</name>
<keyword evidence="2" id="KW-1185">Reference proteome</keyword>
<proteinExistence type="predicted"/>
<evidence type="ECO:0000313" key="1">
    <source>
        <dbReference type="EMBL" id="KAK3775205.1"/>
    </source>
</evidence>
<protein>
    <submittedName>
        <fullName evidence="1">Uncharacterized protein</fullName>
    </submittedName>
</protein>
<reference evidence="1" key="1">
    <citation type="journal article" date="2023" name="G3 (Bethesda)">
        <title>A reference genome for the long-term kleptoplast-retaining sea slug Elysia crispata morphotype clarki.</title>
        <authorList>
            <person name="Eastman K.E."/>
            <person name="Pendleton A.L."/>
            <person name="Shaikh M.A."/>
            <person name="Suttiyut T."/>
            <person name="Ogas R."/>
            <person name="Tomko P."/>
            <person name="Gavelis G."/>
            <person name="Widhalm J.R."/>
            <person name="Wisecaver J.H."/>
        </authorList>
    </citation>
    <scope>NUCLEOTIDE SEQUENCE</scope>
    <source>
        <strain evidence="1">ECLA1</strain>
    </source>
</reference>
<sequence length="147" mass="16264">MHHKSAPFNNMICQRLVPFSVMRCQKEFNGIPVLEVPRCIGLYCNRHGCFSMPGGAEQAVALLHTEAVSLTDTSNDSSRATCHLKSLFFLSRGVKTYDVSRHQNVPSRADHNLVPSSALFEQGKSLALSPDVVSCERLGKSGWQMSR</sequence>
<evidence type="ECO:0000313" key="2">
    <source>
        <dbReference type="Proteomes" id="UP001283361"/>
    </source>
</evidence>
<comment type="caution">
    <text evidence="1">The sequence shown here is derived from an EMBL/GenBank/DDBJ whole genome shotgun (WGS) entry which is preliminary data.</text>
</comment>
<dbReference type="EMBL" id="JAWDGP010003348">
    <property type="protein sequence ID" value="KAK3775205.1"/>
    <property type="molecule type" value="Genomic_DNA"/>
</dbReference>
<organism evidence="1 2">
    <name type="scientific">Elysia crispata</name>
    <name type="common">lettuce slug</name>
    <dbReference type="NCBI Taxonomy" id="231223"/>
    <lineage>
        <taxon>Eukaryota</taxon>
        <taxon>Metazoa</taxon>
        <taxon>Spiralia</taxon>
        <taxon>Lophotrochozoa</taxon>
        <taxon>Mollusca</taxon>
        <taxon>Gastropoda</taxon>
        <taxon>Heterobranchia</taxon>
        <taxon>Euthyneura</taxon>
        <taxon>Panpulmonata</taxon>
        <taxon>Sacoglossa</taxon>
        <taxon>Placobranchoidea</taxon>
        <taxon>Plakobranchidae</taxon>
        <taxon>Elysia</taxon>
    </lineage>
</organism>